<dbReference type="InterPro" id="IPR007863">
    <property type="entry name" value="Peptidase_M16_C"/>
</dbReference>
<evidence type="ECO:0000259" key="1">
    <source>
        <dbReference type="Pfam" id="PF00675"/>
    </source>
</evidence>
<dbReference type="InterPro" id="IPR050361">
    <property type="entry name" value="MPP/UQCRC_Complex"/>
</dbReference>
<dbReference type="InterPro" id="IPR011249">
    <property type="entry name" value="Metalloenz_LuxS/M16"/>
</dbReference>
<dbReference type="InterPro" id="IPR011765">
    <property type="entry name" value="Pept_M16_N"/>
</dbReference>
<reference evidence="3 4" key="1">
    <citation type="submission" date="2023-06" db="EMBL/GenBank/DDBJ databases">
        <title>Campylobacter magnum sp. nov., isolated from cecal contents of domestic pigs (Sus scrofa domesticus).</title>
        <authorList>
            <person name="Papic B."/>
            <person name="Gruntar I."/>
        </authorList>
    </citation>
    <scope>NUCLEOTIDE SEQUENCE [LARGE SCALE GENOMIC DNA]</scope>
    <source>
        <strain evidence="4">34484-21</strain>
    </source>
</reference>
<sequence>MKLLSTEICGYRVPLVYELDESLGLVSLRLVFKNAGKIACKIPGTAYLLARVLEEGAKGDDDFYKKLEIKGIELSVQTGTESFNISLLCLKEHFAYALNMLNELLSAPKFEPECFELVKTKTLGYISASKSNLDHQAKLMLNKLIFENHPFGFSKRGDEESLAKIELSDVVSFFKENLILENLFIVLGGNAKIEELKLDFANRGEQKHFGNACIQSDLYKELKMPSEQAYIYFAAPFHVADDKHYKAKVATFILGSSGFGSRLMEEIRVKRGLAYSAYAKNTFSLYKSGIFGYLQTKNENKDEAIELVKKIFFDFTSQGIKKAELESAKNFLLGSEALAKETLFKRLSIAQYEHYMGYELGHTDRDLESIKALSLKELNAFILAHTEICSLSFAVIHG</sequence>
<organism evidence="3 4">
    <name type="scientific">Campylobacter magnus</name>
    <dbReference type="NCBI Taxonomy" id="3026462"/>
    <lineage>
        <taxon>Bacteria</taxon>
        <taxon>Pseudomonadati</taxon>
        <taxon>Campylobacterota</taxon>
        <taxon>Epsilonproteobacteria</taxon>
        <taxon>Campylobacterales</taxon>
        <taxon>Campylobacteraceae</taxon>
        <taxon>Campylobacter</taxon>
    </lineage>
</organism>
<evidence type="ECO:0000259" key="2">
    <source>
        <dbReference type="Pfam" id="PF05193"/>
    </source>
</evidence>
<dbReference type="Pfam" id="PF00675">
    <property type="entry name" value="Peptidase_M16"/>
    <property type="match status" value="1"/>
</dbReference>
<dbReference type="Proteomes" id="UP001171111">
    <property type="component" value="Unassembled WGS sequence"/>
</dbReference>
<dbReference type="PANTHER" id="PTHR11851">
    <property type="entry name" value="METALLOPROTEASE"/>
    <property type="match status" value="1"/>
</dbReference>
<feature type="domain" description="Peptidase M16 N-terminal" evidence="1">
    <location>
        <begin position="41"/>
        <end position="152"/>
    </location>
</feature>
<dbReference type="EMBL" id="JAULJQ010000001">
    <property type="protein sequence ID" value="MDO2408610.1"/>
    <property type="molecule type" value="Genomic_DNA"/>
</dbReference>
<dbReference type="PANTHER" id="PTHR11851:SF225">
    <property type="entry name" value="NON-PEPTIDASE HOMOLOG YMXG"/>
    <property type="match status" value="1"/>
</dbReference>
<proteinExistence type="predicted"/>
<evidence type="ECO:0000313" key="3">
    <source>
        <dbReference type="EMBL" id="MDO2408610.1"/>
    </source>
</evidence>
<evidence type="ECO:0000313" key="4">
    <source>
        <dbReference type="Proteomes" id="UP001171111"/>
    </source>
</evidence>
<comment type="caution">
    <text evidence="3">The sequence shown here is derived from an EMBL/GenBank/DDBJ whole genome shotgun (WGS) entry which is preliminary data.</text>
</comment>
<gene>
    <name evidence="3" type="ORF">Q2362_00665</name>
</gene>
<feature type="domain" description="Peptidase M16 C-terminal" evidence="2">
    <location>
        <begin position="167"/>
        <end position="330"/>
    </location>
</feature>
<name>A0ABT8T611_9BACT</name>
<dbReference type="Gene3D" id="3.30.830.10">
    <property type="entry name" value="Metalloenzyme, LuxS/M16 peptidase-like"/>
    <property type="match status" value="2"/>
</dbReference>
<dbReference type="RefSeq" id="WP_302243337.1">
    <property type="nucleotide sequence ID" value="NZ_JAULJQ010000001.1"/>
</dbReference>
<dbReference type="Pfam" id="PF05193">
    <property type="entry name" value="Peptidase_M16_C"/>
    <property type="match status" value="1"/>
</dbReference>
<keyword evidence="4" id="KW-1185">Reference proteome</keyword>
<protein>
    <submittedName>
        <fullName evidence="3">Pitrilysin family protein</fullName>
    </submittedName>
</protein>
<accession>A0ABT8T611</accession>
<dbReference type="SUPFAM" id="SSF63411">
    <property type="entry name" value="LuxS/MPP-like metallohydrolase"/>
    <property type="match status" value="2"/>
</dbReference>